<dbReference type="AlphaFoldDB" id="A0A917VLR7"/>
<keyword evidence="2" id="KW-1185">Reference proteome</keyword>
<comment type="caution">
    <text evidence="1">The sequence shown here is derived from an EMBL/GenBank/DDBJ whole genome shotgun (WGS) entry which is preliminary data.</text>
</comment>
<dbReference type="EMBL" id="BMPQ01000020">
    <property type="protein sequence ID" value="GGK93866.1"/>
    <property type="molecule type" value="Genomic_DNA"/>
</dbReference>
<dbReference type="Proteomes" id="UP000637788">
    <property type="component" value="Unassembled WGS sequence"/>
</dbReference>
<dbReference type="RefSeq" id="WP_246568319.1">
    <property type="nucleotide sequence ID" value="NZ_BMPQ01000020.1"/>
</dbReference>
<evidence type="ECO:0000313" key="1">
    <source>
        <dbReference type="EMBL" id="GGK93866.1"/>
    </source>
</evidence>
<proteinExistence type="predicted"/>
<organism evidence="1 2">
    <name type="scientific">Streptomyces flaveus</name>
    <dbReference type="NCBI Taxonomy" id="66370"/>
    <lineage>
        <taxon>Bacteria</taxon>
        <taxon>Bacillati</taxon>
        <taxon>Actinomycetota</taxon>
        <taxon>Actinomycetes</taxon>
        <taxon>Kitasatosporales</taxon>
        <taxon>Streptomycetaceae</taxon>
        <taxon>Streptomyces</taxon>
        <taxon>Streptomyces aurantiacus group</taxon>
    </lineage>
</organism>
<accession>A0A917VLR7</accession>
<gene>
    <name evidence="1" type="ORF">GCM10010094_63270</name>
</gene>
<reference evidence="1" key="1">
    <citation type="journal article" date="2014" name="Int. J. Syst. Evol. Microbiol.">
        <title>Complete genome sequence of Corynebacterium casei LMG S-19264T (=DSM 44701T), isolated from a smear-ripened cheese.</title>
        <authorList>
            <consortium name="US DOE Joint Genome Institute (JGI-PGF)"/>
            <person name="Walter F."/>
            <person name="Albersmeier A."/>
            <person name="Kalinowski J."/>
            <person name="Ruckert C."/>
        </authorList>
    </citation>
    <scope>NUCLEOTIDE SEQUENCE</scope>
    <source>
        <strain evidence="1">JCM 3035</strain>
    </source>
</reference>
<reference evidence="1" key="2">
    <citation type="submission" date="2020-09" db="EMBL/GenBank/DDBJ databases">
        <authorList>
            <person name="Sun Q."/>
            <person name="Ohkuma M."/>
        </authorList>
    </citation>
    <scope>NUCLEOTIDE SEQUENCE</scope>
    <source>
        <strain evidence="1">JCM 3035</strain>
    </source>
</reference>
<name>A0A917VLR7_9ACTN</name>
<protein>
    <submittedName>
        <fullName evidence="1">Uncharacterized protein</fullName>
    </submittedName>
</protein>
<evidence type="ECO:0000313" key="2">
    <source>
        <dbReference type="Proteomes" id="UP000637788"/>
    </source>
</evidence>
<sequence>MHMITMRLVHPPVAPKTPDKPSEVLMAQCTPADGVEHVWARTHQGHIDLVFFVLAECEANALLSARAVCERALSHEPALASWQLSI</sequence>